<accession>A0A1H5Y9T9</accession>
<keyword evidence="2" id="KW-0238">DNA-binding</keyword>
<dbReference type="SUPFAM" id="SSF46689">
    <property type="entry name" value="Homeodomain-like"/>
    <property type="match status" value="2"/>
</dbReference>
<name>A0A1H5Y9T9_9BACT</name>
<dbReference type="GO" id="GO:0043565">
    <property type="term" value="F:sequence-specific DNA binding"/>
    <property type="evidence" value="ECO:0007669"/>
    <property type="project" value="InterPro"/>
</dbReference>
<evidence type="ECO:0000313" key="5">
    <source>
        <dbReference type="EMBL" id="SEG20407.1"/>
    </source>
</evidence>
<dbReference type="SMART" id="SM00342">
    <property type="entry name" value="HTH_ARAC"/>
    <property type="match status" value="1"/>
</dbReference>
<dbReference type="PANTHER" id="PTHR46796:SF6">
    <property type="entry name" value="ARAC SUBFAMILY"/>
    <property type="match status" value="1"/>
</dbReference>
<evidence type="ECO:0000256" key="3">
    <source>
        <dbReference type="ARBA" id="ARBA00023163"/>
    </source>
</evidence>
<evidence type="ECO:0000256" key="2">
    <source>
        <dbReference type="ARBA" id="ARBA00023125"/>
    </source>
</evidence>
<organism evidence="5 6">
    <name type="scientific">Bryocella elongata</name>
    <dbReference type="NCBI Taxonomy" id="863522"/>
    <lineage>
        <taxon>Bacteria</taxon>
        <taxon>Pseudomonadati</taxon>
        <taxon>Acidobacteriota</taxon>
        <taxon>Terriglobia</taxon>
        <taxon>Terriglobales</taxon>
        <taxon>Acidobacteriaceae</taxon>
        <taxon>Bryocella</taxon>
    </lineage>
</organism>
<dbReference type="Gene3D" id="1.10.10.60">
    <property type="entry name" value="Homeodomain-like"/>
    <property type="match status" value="2"/>
</dbReference>
<dbReference type="InterPro" id="IPR020449">
    <property type="entry name" value="Tscrpt_reg_AraC-type_HTH"/>
</dbReference>
<keyword evidence="6" id="KW-1185">Reference proteome</keyword>
<dbReference type="EMBL" id="FNVA01000003">
    <property type="protein sequence ID" value="SEG20407.1"/>
    <property type="molecule type" value="Genomic_DNA"/>
</dbReference>
<evidence type="ECO:0000313" key="6">
    <source>
        <dbReference type="Proteomes" id="UP000236728"/>
    </source>
</evidence>
<sequence>MLRQDKVVPLLPGAARVGSATAPLPRVQPWQHTLLEHHHVGAIEIPEHEHDHLCLHLQLTGAPELEWWNEGRNRLVDTAPGAIILVGAGTRDRVRWSAPNERVILSVRPALLQRTAAELGAGALTDVATMRNQWALRDPALEHAVGRMYREAAEGFPLGALYAGLLESELAAMLLRRHAELALPELRSKGRLPMPKLHRAMEFLTENLDRDVRLEEAAAAVELSPFHFAHEFRATTGQTPYQYLLTQRMDRAKVLLRTTDWNVQEIATQTGFTSAASFVRAFRQRVGTTPGEWRKQAG</sequence>
<reference evidence="5 6" key="1">
    <citation type="submission" date="2016-10" db="EMBL/GenBank/DDBJ databases">
        <authorList>
            <person name="de Groot N.N."/>
        </authorList>
    </citation>
    <scope>NUCLEOTIDE SEQUENCE [LARGE SCALE GENOMIC DNA]</scope>
    <source>
        <strain evidence="5 6">DSM 22489</strain>
    </source>
</reference>
<dbReference type="InterPro" id="IPR018062">
    <property type="entry name" value="HTH_AraC-typ_CS"/>
</dbReference>
<dbReference type="InterPro" id="IPR009057">
    <property type="entry name" value="Homeodomain-like_sf"/>
</dbReference>
<dbReference type="PROSITE" id="PS01124">
    <property type="entry name" value="HTH_ARAC_FAMILY_2"/>
    <property type="match status" value="1"/>
</dbReference>
<dbReference type="AlphaFoldDB" id="A0A1H5Y9T9"/>
<keyword evidence="1" id="KW-0805">Transcription regulation</keyword>
<gene>
    <name evidence="5" type="ORF">SAMN05421819_2182</name>
</gene>
<dbReference type="PANTHER" id="PTHR46796">
    <property type="entry name" value="HTH-TYPE TRANSCRIPTIONAL ACTIVATOR RHAS-RELATED"/>
    <property type="match status" value="1"/>
</dbReference>
<dbReference type="Pfam" id="PF12833">
    <property type="entry name" value="HTH_18"/>
    <property type="match status" value="1"/>
</dbReference>
<evidence type="ECO:0000256" key="1">
    <source>
        <dbReference type="ARBA" id="ARBA00023015"/>
    </source>
</evidence>
<dbReference type="PROSITE" id="PS00041">
    <property type="entry name" value="HTH_ARAC_FAMILY_1"/>
    <property type="match status" value="1"/>
</dbReference>
<dbReference type="InterPro" id="IPR018060">
    <property type="entry name" value="HTH_AraC"/>
</dbReference>
<proteinExistence type="predicted"/>
<protein>
    <submittedName>
        <fullName evidence="5">Transcriptional regulator, AraC family</fullName>
    </submittedName>
</protein>
<feature type="domain" description="HTH araC/xylS-type" evidence="4">
    <location>
        <begin position="198"/>
        <end position="296"/>
    </location>
</feature>
<dbReference type="InterPro" id="IPR050204">
    <property type="entry name" value="AraC_XylS_family_regulators"/>
</dbReference>
<evidence type="ECO:0000259" key="4">
    <source>
        <dbReference type="PROSITE" id="PS01124"/>
    </source>
</evidence>
<dbReference type="Proteomes" id="UP000236728">
    <property type="component" value="Unassembled WGS sequence"/>
</dbReference>
<keyword evidence="3" id="KW-0804">Transcription</keyword>
<dbReference type="PRINTS" id="PR00032">
    <property type="entry name" value="HTHARAC"/>
</dbReference>
<dbReference type="GO" id="GO:0003700">
    <property type="term" value="F:DNA-binding transcription factor activity"/>
    <property type="evidence" value="ECO:0007669"/>
    <property type="project" value="InterPro"/>
</dbReference>